<evidence type="ECO:0000256" key="9">
    <source>
        <dbReference type="ARBA" id="ARBA00022824"/>
    </source>
</evidence>
<sequence length="343" mass="38018">MVEQRRRKATNTADDVEDKRYLLPSLPLFRTRSSRSAGADDHKLAMTPISKSYNWNIIAILTFIGLVVRFYNLSKPAEVVFDEVHFGHHATKYINGRFFMDVHPPLGKLIFAAAGIIGGMGSYNTTFTFAKIGAEYTGMHVPYVFMRFIPALLGVAMIPISYCTCRNFGMGNISSTVSAAYRPFSRAWYQSLFGTGVALGLTCSVKWVGLFAVATIGTQTIVQLWFLLGDTTRVTPKIFARHFGARAVCLIVTPLFIYMFWFRVHFWALPLSGTGTSLMSPEFQAGLKGVDSGAKDVFVDVGFGSVVSLRHQATSGGYLHSHLHDYPTGSKQQQVTLYQFDGI</sequence>
<evidence type="ECO:0000256" key="11">
    <source>
        <dbReference type="ARBA" id="ARBA00023136"/>
    </source>
</evidence>
<evidence type="ECO:0000256" key="1">
    <source>
        <dbReference type="ARBA" id="ARBA00004477"/>
    </source>
</evidence>
<keyword evidence="11 14" id="KW-0472">Membrane</keyword>
<feature type="transmembrane region" description="Helical" evidence="14">
    <location>
        <begin position="207"/>
        <end position="228"/>
    </location>
</feature>
<dbReference type="PROSITE" id="PS50919">
    <property type="entry name" value="MIR"/>
    <property type="match status" value="1"/>
</dbReference>
<comment type="pathway">
    <text evidence="2">Protein modification; protein glycosylation.</text>
</comment>
<dbReference type="InterPro" id="IPR003342">
    <property type="entry name" value="ArnT-like_N"/>
</dbReference>
<dbReference type="GO" id="GO:0004169">
    <property type="term" value="F:dolichyl-phosphate-mannose-protein mannosyltransferase activity"/>
    <property type="evidence" value="ECO:0007669"/>
    <property type="project" value="UniProtKB-EC"/>
</dbReference>
<dbReference type="SUPFAM" id="SSF82109">
    <property type="entry name" value="MIR domain"/>
    <property type="match status" value="1"/>
</dbReference>
<comment type="catalytic activity">
    <reaction evidence="12">
        <text>a di-trans,poly-cis-dolichyl beta-D-mannosyl phosphate + L-threonyl-[protein] = 3-O-(alpha-D-mannosyl)-L-threonyl-[protein] + a di-trans,poly-cis-dolichyl phosphate + H(+)</text>
        <dbReference type="Rhea" id="RHEA:53396"/>
        <dbReference type="Rhea" id="RHEA-COMP:11060"/>
        <dbReference type="Rhea" id="RHEA-COMP:13547"/>
        <dbReference type="Rhea" id="RHEA-COMP:19498"/>
        <dbReference type="Rhea" id="RHEA-COMP:19501"/>
        <dbReference type="ChEBI" id="CHEBI:15378"/>
        <dbReference type="ChEBI" id="CHEBI:30013"/>
        <dbReference type="ChEBI" id="CHEBI:57683"/>
        <dbReference type="ChEBI" id="CHEBI:58211"/>
        <dbReference type="ChEBI" id="CHEBI:137323"/>
        <dbReference type="EC" id="2.4.1.109"/>
    </reaction>
</comment>
<feature type="domain" description="MIR" evidence="15">
    <location>
        <begin position="298"/>
        <end position="343"/>
    </location>
</feature>
<evidence type="ECO:0000256" key="14">
    <source>
        <dbReference type="SAM" id="Phobius"/>
    </source>
</evidence>
<dbReference type="InterPro" id="IPR027005">
    <property type="entry name" value="PMT-like"/>
</dbReference>
<evidence type="ECO:0000256" key="4">
    <source>
        <dbReference type="ARBA" id="ARBA00012839"/>
    </source>
</evidence>
<evidence type="ECO:0000256" key="3">
    <source>
        <dbReference type="ARBA" id="ARBA00007222"/>
    </source>
</evidence>
<organism evidence="16 17">
    <name type="scientific">Physocladia obscura</name>
    <dbReference type="NCBI Taxonomy" id="109957"/>
    <lineage>
        <taxon>Eukaryota</taxon>
        <taxon>Fungi</taxon>
        <taxon>Fungi incertae sedis</taxon>
        <taxon>Chytridiomycota</taxon>
        <taxon>Chytridiomycota incertae sedis</taxon>
        <taxon>Chytridiomycetes</taxon>
        <taxon>Chytridiales</taxon>
        <taxon>Chytriomycetaceae</taxon>
        <taxon>Physocladia</taxon>
    </lineage>
</organism>
<feature type="transmembrane region" description="Helical" evidence="14">
    <location>
        <begin position="144"/>
        <end position="162"/>
    </location>
</feature>
<feature type="transmembrane region" description="Helical" evidence="14">
    <location>
        <begin position="53"/>
        <end position="71"/>
    </location>
</feature>
<dbReference type="AlphaFoldDB" id="A0AAD5XI10"/>
<reference evidence="16" key="1">
    <citation type="submission" date="2020-05" db="EMBL/GenBank/DDBJ databases">
        <title>Phylogenomic resolution of chytrid fungi.</title>
        <authorList>
            <person name="Stajich J.E."/>
            <person name="Amses K."/>
            <person name="Simmons R."/>
            <person name="Seto K."/>
            <person name="Myers J."/>
            <person name="Bonds A."/>
            <person name="Quandt C.A."/>
            <person name="Barry K."/>
            <person name="Liu P."/>
            <person name="Grigoriev I."/>
            <person name="Longcore J.E."/>
            <person name="James T.Y."/>
        </authorList>
    </citation>
    <scope>NUCLEOTIDE SEQUENCE</scope>
    <source>
        <strain evidence="16">JEL0513</strain>
    </source>
</reference>
<evidence type="ECO:0000256" key="12">
    <source>
        <dbReference type="ARBA" id="ARBA00045085"/>
    </source>
</evidence>
<dbReference type="GO" id="GO:0005789">
    <property type="term" value="C:endoplasmic reticulum membrane"/>
    <property type="evidence" value="ECO:0007669"/>
    <property type="project" value="UniProtKB-SubCell"/>
</dbReference>
<dbReference type="EMBL" id="JADGJH010000058">
    <property type="protein sequence ID" value="KAJ3140105.1"/>
    <property type="molecule type" value="Genomic_DNA"/>
</dbReference>
<comment type="subcellular location">
    <subcellularLocation>
        <location evidence="1">Endoplasmic reticulum membrane</location>
        <topology evidence="1">Multi-pass membrane protein</topology>
    </subcellularLocation>
</comment>
<keyword evidence="6" id="KW-0808">Transferase</keyword>
<name>A0AAD5XI10_9FUNG</name>
<keyword evidence="10 14" id="KW-1133">Transmembrane helix</keyword>
<keyword evidence="7 14" id="KW-0812">Transmembrane</keyword>
<dbReference type="Pfam" id="PF02366">
    <property type="entry name" value="PMT"/>
    <property type="match status" value="2"/>
</dbReference>
<dbReference type="InterPro" id="IPR036300">
    <property type="entry name" value="MIR_dom_sf"/>
</dbReference>
<comment type="catalytic activity">
    <reaction evidence="13">
        <text>a di-trans,poly-cis-dolichyl beta-D-mannosyl phosphate + L-seryl-[protein] = 3-O-(alpha-D-mannosyl)-L-seryl-[protein] + a di-trans,poly-cis-dolichyl phosphate + H(+)</text>
        <dbReference type="Rhea" id="RHEA:17377"/>
        <dbReference type="Rhea" id="RHEA-COMP:9863"/>
        <dbReference type="Rhea" id="RHEA-COMP:13546"/>
        <dbReference type="Rhea" id="RHEA-COMP:19498"/>
        <dbReference type="Rhea" id="RHEA-COMP:19501"/>
        <dbReference type="ChEBI" id="CHEBI:15378"/>
        <dbReference type="ChEBI" id="CHEBI:29999"/>
        <dbReference type="ChEBI" id="CHEBI:57683"/>
        <dbReference type="ChEBI" id="CHEBI:58211"/>
        <dbReference type="ChEBI" id="CHEBI:137321"/>
        <dbReference type="EC" id="2.4.1.109"/>
    </reaction>
</comment>
<evidence type="ECO:0000259" key="15">
    <source>
        <dbReference type="PROSITE" id="PS50919"/>
    </source>
</evidence>
<evidence type="ECO:0000256" key="7">
    <source>
        <dbReference type="ARBA" id="ARBA00022692"/>
    </source>
</evidence>
<dbReference type="EC" id="2.4.1.109" evidence="4"/>
<evidence type="ECO:0000256" key="5">
    <source>
        <dbReference type="ARBA" id="ARBA00022676"/>
    </source>
</evidence>
<dbReference type="Proteomes" id="UP001211907">
    <property type="component" value="Unassembled WGS sequence"/>
</dbReference>
<feature type="transmembrane region" description="Helical" evidence="14">
    <location>
        <begin position="109"/>
        <end position="132"/>
    </location>
</feature>
<protein>
    <recommendedName>
        <fullName evidence="4">dolichyl-phosphate-mannose--protein mannosyltransferase</fullName>
        <ecNumber evidence="4">2.4.1.109</ecNumber>
    </recommendedName>
</protein>
<accession>A0AAD5XI10</accession>
<dbReference type="Gene3D" id="2.80.10.50">
    <property type="match status" value="1"/>
</dbReference>
<evidence type="ECO:0000256" key="10">
    <source>
        <dbReference type="ARBA" id="ARBA00022989"/>
    </source>
</evidence>
<keyword evidence="8" id="KW-0677">Repeat</keyword>
<keyword evidence="9" id="KW-0256">Endoplasmic reticulum</keyword>
<dbReference type="InterPro" id="IPR016093">
    <property type="entry name" value="MIR_motif"/>
</dbReference>
<dbReference type="SMART" id="SM00472">
    <property type="entry name" value="MIR"/>
    <property type="match status" value="1"/>
</dbReference>
<dbReference type="PANTHER" id="PTHR10050">
    <property type="entry name" value="DOLICHYL-PHOSPHATE-MANNOSE--PROTEIN MANNOSYLTRANSFERASE"/>
    <property type="match status" value="1"/>
</dbReference>
<proteinExistence type="inferred from homology"/>
<comment type="caution">
    <text evidence="16">The sequence shown here is derived from an EMBL/GenBank/DDBJ whole genome shotgun (WGS) entry which is preliminary data.</text>
</comment>
<gene>
    <name evidence="16" type="ORF">HK100_010482</name>
</gene>
<keyword evidence="5" id="KW-0328">Glycosyltransferase</keyword>
<evidence type="ECO:0000256" key="13">
    <source>
        <dbReference type="ARBA" id="ARBA00045102"/>
    </source>
</evidence>
<keyword evidence="17" id="KW-1185">Reference proteome</keyword>
<dbReference type="PANTHER" id="PTHR10050:SF50">
    <property type="entry name" value="DOLICHYL-PHOSPHATE-MANNOSE--PROTEIN MANNOSYLTRANSFERASE 1-RELATED"/>
    <property type="match status" value="1"/>
</dbReference>
<evidence type="ECO:0000256" key="8">
    <source>
        <dbReference type="ARBA" id="ARBA00022737"/>
    </source>
</evidence>
<evidence type="ECO:0000256" key="6">
    <source>
        <dbReference type="ARBA" id="ARBA00022679"/>
    </source>
</evidence>
<evidence type="ECO:0000313" key="16">
    <source>
        <dbReference type="EMBL" id="KAJ3140105.1"/>
    </source>
</evidence>
<comment type="similarity">
    <text evidence="3">Belongs to the glycosyltransferase 39 family.</text>
</comment>
<evidence type="ECO:0000313" key="17">
    <source>
        <dbReference type="Proteomes" id="UP001211907"/>
    </source>
</evidence>
<feature type="transmembrane region" description="Helical" evidence="14">
    <location>
        <begin position="248"/>
        <end position="269"/>
    </location>
</feature>
<evidence type="ECO:0000256" key="2">
    <source>
        <dbReference type="ARBA" id="ARBA00004922"/>
    </source>
</evidence>